<reference evidence="2 3" key="1">
    <citation type="journal article" date="2020" name="Cell Host Microbe">
        <title>Functional and Genomic Variation between Human-Derived Isolates of Lachnospiraceae Reveals Inter- and Intra-Species Diversity.</title>
        <authorList>
            <person name="Sorbara M.T."/>
            <person name="Littmann E.R."/>
            <person name="Fontana E."/>
            <person name="Moody T.U."/>
            <person name="Kohout C.E."/>
            <person name="Gjonbalaj M."/>
            <person name="Eaton V."/>
            <person name="Seok R."/>
            <person name="Leiner I.M."/>
            <person name="Pamer E.G."/>
        </authorList>
    </citation>
    <scope>NUCLEOTIDE SEQUENCE [LARGE SCALE GENOMIC DNA]</scope>
    <source>
        <strain evidence="2 3">MSK.17.74</strain>
    </source>
</reference>
<dbReference type="Gene3D" id="3.40.630.30">
    <property type="match status" value="1"/>
</dbReference>
<dbReference type="InterPro" id="IPR000182">
    <property type="entry name" value="GNAT_dom"/>
</dbReference>
<dbReference type="Proteomes" id="UP001644719">
    <property type="component" value="Unassembled WGS sequence"/>
</dbReference>
<name>A0ABX2H5E4_9FIRM</name>
<dbReference type="InterPro" id="IPR042573">
    <property type="entry name" value="GNAT_acetyltra_N"/>
</dbReference>
<dbReference type="PANTHER" id="PTHR31143">
    <property type="match status" value="1"/>
</dbReference>
<dbReference type="RefSeq" id="WP_173769416.1">
    <property type="nucleotide sequence ID" value="NZ_JAAITS010000008.1"/>
</dbReference>
<sequence>MIYELKETGRASALFAGWQDSVVWSALQGVMGKIYVDSLEKPESGAVMLGDFCFLSGKPESEVISGALANSASEEVILVPQNDDWARMIVECYGEKAEKAIRYAIKKEPGIFDLKQLQKAAQSLPGEYEMRLIDQELFEICRDTQWSKDLTANYESYSQYKEYGLGVCILTGGEVVAGISSYSGYGRRSDENLGCHGGIEIEVVTREDYRRKGLAYIGAARLLLECDKRGLYPNWDAANKMSVGLAEKLGYHFSHEYVVYKVKK</sequence>
<dbReference type="Pfam" id="PF12746">
    <property type="entry name" value="GNAT_acetyltran"/>
    <property type="match status" value="1"/>
</dbReference>
<dbReference type="InterPro" id="IPR027365">
    <property type="entry name" value="GNAT_acetyltra_YdfB-like"/>
</dbReference>
<evidence type="ECO:0000259" key="1">
    <source>
        <dbReference type="PROSITE" id="PS51186"/>
    </source>
</evidence>
<keyword evidence="3" id="KW-1185">Reference proteome</keyword>
<comment type="caution">
    <text evidence="2">The sequence shown here is derived from an EMBL/GenBank/DDBJ whole genome shotgun (WGS) entry which is preliminary data.</text>
</comment>
<feature type="domain" description="N-acetyltransferase" evidence="1">
    <location>
        <begin position="128"/>
        <end position="264"/>
    </location>
</feature>
<evidence type="ECO:0000313" key="3">
    <source>
        <dbReference type="Proteomes" id="UP001644719"/>
    </source>
</evidence>
<evidence type="ECO:0000313" key="2">
    <source>
        <dbReference type="EMBL" id="NSG84687.1"/>
    </source>
</evidence>
<dbReference type="SUPFAM" id="SSF55729">
    <property type="entry name" value="Acyl-CoA N-acyltransferases (Nat)"/>
    <property type="match status" value="1"/>
</dbReference>
<protein>
    <submittedName>
        <fullName evidence="2">GNAT family N-acetyltransferase</fullName>
    </submittedName>
</protein>
<accession>A0ABX2H5E4</accession>
<dbReference type="PROSITE" id="PS51186">
    <property type="entry name" value="GNAT"/>
    <property type="match status" value="1"/>
</dbReference>
<dbReference type="EMBL" id="JAAITS010000008">
    <property type="protein sequence ID" value="NSG84687.1"/>
    <property type="molecule type" value="Genomic_DNA"/>
</dbReference>
<dbReference type="InterPro" id="IPR016181">
    <property type="entry name" value="Acyl_CoA_acyltransferase"/>
</dbReference>
<dbReference type="Gene3D" id="3.40.630.110">
    <property type="entry name" value="GNAT acetyltransferase-like"/>
    <property type="match status" value="1"/>
</dbReference>
<organism evidence="2 3">
    <name type="scientific">Blautia faecis</name>
    <dbReference type="NCBI Taxonomy" id="871665"/>
    <lineage>
        <taxon>Bacteria</taxon>
        <taxon>Bacillati</taxon>
        <taxon>Bacillota</taxon>
        <taxon>Clostridia</taxon>
        <taxon>Lachnospirales</taxon>
        <taxon>Lachnospiraceae</taxon>
        <taxon>Blautia</taxon>
    </lineage>
</organism>
<gene>
    <name evidence="2" type="ORF">G5B17_04395</name>
</gene>
<dbReference type="PANTHER" id="PTHR31143:SF2">
    <property type="entry name" value="FR47-LIKE DOMAIN-CONTAINING PROTEIN-RELATED"/>
    <property type="match status" value="1"/>
</dbReference>
<proteinExistence type="predicted"/>